<dbReference type="Proteomes" id="UP000004382">
    <property type="component" value="Unassembled WGS sequence"/>
</dbReference>
<proteinExistence type="predicted"/>
<comment type="caution">
    <text evidence="1">The sequence shown here is derived from an EMBL/GenBank/DDBJ whole genome shotgun (WGS) entry which is preliminary data.</text>
</comment>
<reference evidence="1 2" key="1">
    <citation type="submission" date="2011-09" db="EMBL/GenBank/DDBJ databases">
        <title>The draft genome of Methylobacterium extorquens DSM 13060.</title>
        <authorList>
            <consortium name="US DOE Joint Genome Institute (JGI-PGF)"/>
            <person name="Lucas S."/>
            <person name="Han J."/>
            <person name="Lapidus A."/>
            <person name="Cheng J.-F."/>
            <person name="Goodwin L."/>
            <person name="Pitluck S."/>
            <person name="Peters L."/>
            <person name="Land M.L."/>
            <person name="Hauser L."/>
            <person name="Koskimaki J."/>
            <person name="Halonen O."/>
            <person name="Pirttila A."/>
            <person name="Frank C."/>
            <person name="Woyke T.J."/>
        </authorList>
    </citation>
    <scope>NUCLEOTIDE SEQUENCE [LARGE SCALE GENOMIC DNA]</scope>
    <source>
        <strain evidence="1 2">DSM 13060</strain>
    </source>
</reference>
<organism evidence="1 2">
    <name type="scientific">Methylorubrum extorquens DSM 13060</name>
    <dbReference type="NCBI Taxonomy" id="882800"/>
    <lineage>
        <taxon>Bacteria</taxon>
        <taxon>Pseudomonadati</taxon>
        <taxon>Pseudomonadota</taxon>
        <taxon>Alphaproteobacteria</taxon>
        <taxon>Hyphomicrobiales</taxon>
        <taxon>Methylobacteriaceae</taxon>
        <taxon>Methylorubrum</taxon>
    </lineage>
</organism>
<dbReference type="EMBL" id="AGJK01000003">
    <property type="protein sequence ID" value="EHP94920.1"/>
    <property type="molecule type" value="Genomic_DNA"/>
</dbReference>
<accession>H1KCA3</accession>
<protein>
    <submittedName>
        <fullName evidence="1">Uncharacterized protein</fullName>
    </submittedName>
</protein>
<name>H1KCA3_METEX</name>
<dbReference type="Pfam" id="PF19698">
    <property type="entry name" value="DUF6197"/>
    <property type="match status" value="1"/>
</dbReference>
<sequence>MASADILRAARARIEDPDDWIAGDLATAGDGSWVDPQDCLAECWCAVGALIREGGEAHGPERSLLNRHSKKLFSLSNVALVNDDSRLGHPAVMQVFDAAIAAAEAEAGR</sequence>
<dbReference type="InterPro" id="IPR045677">
    <property type="entry name" value="DUF6197"/>
</dbReference>
<dbReference type="RefSeq" id="WP_003596370.1">
    <property type="nucleotide sequence ID" value="NZ_AGJK01000003.1"/>
</dbReference>
<gene>
    <name evidence="1" type="ORF">MetexDRAFT_0265</name>
</gene>
<evidence type="ECO:0000313" key="2">
    <source>
        <dbReference type="Proteomes" id="UP000004382"/>
    </source>
</evidence>
<evidence type="ECO:0000313" key="1">
    <source>
        <dbReference type="EMBL" id="EHP94920.1"/>
    </source>
</evidence>
<dbReference type="AlphaFoldDB" id="H1KCA3"/>